<dbReference type="PANTHER" id="PTHR34413:SF1">
    <property type="entry name" value="CYTOPLASMIC PROTEIN"/>
    <property type="match status" value="1"/>
</dbReference>
<proteinExistence type="predicted"/>
<dbReference type="Proteomes" id="UP000306327">
    <property type="component" value="Unassembled WGS sequence"/>
</dbReference>
<evidence type="ECO:0000313" key="2">
    <source>
        <dbReference type="Proteomes" id="UP000306327"/>
    </source>
</evidence>
<sequence length="141" mass="15614">MTSYFYSSSENAFYPVALKEDYLSAETWPVDGVEINDDKALIFMGEPPEGQVRVAGDDGLPCWVDIPPPTQEELIAQADTMKEALISSAKETISLWQTELQLGVISDEDKASLIAWMKYIKAVQAVDTSKAPDIAWPDKPE</sequence>
<dbReference type="RefSeq" id="WP_137273395.1">
    <property type="nucleotide sequence ID" value="NZ_QGAL01000010.1"/>
</dbReference>
<evidence type="ECO:0000313" key="1">
    <source>
        <dbReference type="EMBL" id="TKK15052.1"/>
    </source>
</evidence>
<dbReference type="InterPro" id="IPR003458">
    <property type="entry name" value="Phage_T4_Gp38_tail_assem"/>
</dbReference>
<accession>A0AB38NYX2</accession>
<dbReference type="InterPro" id="IPR051220">
    <property type="entry name" value="TFA_Chaperone"/>
</dbReference>
<gene>
    <name evidence="1" type="ORF">EcCFBP13530_21430</name>
</gene>
<dbReference type="AlphaFoldDB" id="A0AB38NYX2"/>
<organism evidence="1 2">
    <name type="scientific">Enterobacter cancerogenus</name>
    <dbReference type="NCBI Taxonomy" id="69218"/>
    <lineage>
        <taxon>Bacteria</taxon>
        <taxon>Pseudomonadati</taxon>
        <taxon>Pseudomonadota</taxon>
        <taxon>Gammaproteobacteria</taxon>
        <taxon>Enterobacterales</taxon>
        <taxon>Enterobacteriaceae</taxon>
        <taxon>Enterobacter</taxon>
        <taxon>Enterobacter cloacae complex</taxon>
    </lineage>
</organism>
<reference evidence="1 2" key="1">
    <citation type="journal article" date="2019" name="Sci. Rep.">
        <title>Differences in resource use lead to coexistence of seed-transmitted microbial populations.</title>
        <authorList>
            <person name="Torres-Cortes G."/>
            <person name="Garcia B.J."/>
            <person name="Compant S."/>
            <person name="Rezki S."/>
            <person name="Jones P."/>
            <person name="Preveaux A."/>
            <person name="Briand M."/>
            <person name="Roulet A."/>
            <person name="Bouchez O."/>
            <person name="Jacobson D."/>
            <person name="Barret M."/>
        </authorList>
    </citation>
    <scope>NUCLEOTIDE SEQUENCE [LARGE SCALE GENOMIC DNA]</scope>
    <source>
        <strain evidence="1 2">CFBP13530</strain>
    </source>
</reference>
<name>A0AB38NYX2_9ENTR</name>
<comment type="caution">
    <text evidence="1">The sequence shown here is derived from an EMBL/GenBank/DDBJ whole genome shotgun (WGS) entry which is preliminary data.</text>
</comment>
<evidence type="ECO:0008006" key="3">
    <source>
        <dbReference type="Google" id="ProtNLM"/>
    </source>
</evidence>
<protein>
    <recommendedName>
        <fullName evidence="3">Tail fiber assembly protein</fullName>
    </recommendedName>
</protein>
<dbReference type="PANTHER" id="PTHR34413">
    <property type="entry name" value="PROPHAGE TAIL FIBER ASSEMBLY PROTEIN HOMOLOG TFAE-RELATED-RELATED"/>
    <property type="match status" value="1"/>
</dbReference>
<dbReference type="Pfam" id="PF02413">
    <property type="entry name" value="Caudo_TAP"/>
    <property type="match status" value="1"/>
</dbReference>
<dbReference type="EMBL" id="QGAL01000010">
    <property type="protein sequence ID" value="TKK15052.1"/>
    <property type="molecule type" value="Genomic_DNA"/>
</dbReference>